<evidence type="ECO:0000313" key="2">
    <source>
        <dbReference type="Proteomes" id="UP000183038"/>
    </source>
</evidence>
<proteinExistence type="predicted"/>
<sequence>MMKKITFFLASFITIFLVSCSKEENVDESTSDEILTPISNDDAFLIPLGTQILKDSLEITLKLRDFDLEINFEEIHLISLFFEDPNLNEMKPLAYIDLDKDYRISYEGGNDLEELDYTIYIESADGTSDFGSSFELKNLTVIGLNIYKIRDIPTGTLDYRDYNELVDYFNLQD</sequence>
<accession>A0A1H4K7N7</accession>
<evidence type="ECO:0000313" key="1">
    <source>
        <dbReference type="EMBL" id="SEB53932.1"/>
    </source>
</evidence>
<dbReference type="PROSITE" id="PS51257">
    <property type="entry name" value="PROKAR_LIPOPROTEIN"/>
    <property type="match status" value="1"/>
</dbReference>
<dbReference type="RefSeq" id="WP_074670237.1">
    <property type="nucleotide sequence ID" value="NZ_CAJQES010000033.1"/>
</dbReference>
<dbReference type="EMBL" id="FNTB01000001">
    <property type="protein sequence ID" value="SEB53932.1"/>
    <property type="molecule type" value="Genomic_DNA"/>
</dbReference>
<dbReference type="AlphaFoldDB" id="A0A1H4K7N7"/>
<gene>
    <name evidence="1" type="ORF">SAMN05192540_0771</name>
</gene>
<dbReference type="Proteomes" id="UP000183038">
    <property type="component" value="Unassembled WGS sequence"/>
</dbReference>
<protein>
    <submittedName>
        <fullName evidence="1">Uncharacterized protein</fullName>
    </submittedName>
</protein>
<dbReference type="OrthoDB" id="1179703at2"/>
<organism evidence="1 2">
    <name type="scientific">Maribacter dokdonensis</name>
    <dbReference type="NCBI Taxonomy" id="320912"/>
    <lineage>
        <taxon>Bacteria</taxon>
        <taxon>Pseudomonadati</taxon>
        <taxon>Bacteroidota</taxon>
        <taxon>Flavobacteriia</taxon>
        <taxon>Flavobacteriales</taxon>
        <taxon>Flavobacteriaceae</taxon>
        <taxon>Maribacter</taxon>
    </lineage>
</organism>
<name>A0A1H4K7N7_9FLAO</name>
<reference evidence="1 2" key="1">
    <citation type="submission" date="2016-10" db="EMBL/GenBank/DDBJ databases">
        <authorList>
            <person name="de Groot N.N."/>
        </authorList>
    </citation>
    <scope>NUCLEOTIDE SEQUENCE [LARGE SCALE GENOMIC DNA]</scope>
    <source>
        <strain evidence="1 2">MAR_2009_71</strain>
    </source>
</reference>